<reference evidence="2 3" key="1">
    <citation type="submission" date="2024-09" db="EMBL/GenBank/DDBJ databases">
        <title>Rethinking Asexuality: The Enigmatic Case of Functional Sexual Genes in Lepraria (Stereocaulaceae).</title>
        <authorList>
            <person name="Doellman M."/>
            <person name="Sun Y."/>
            <person name="Barcenas-Pena A."/>
            <person name="Lumbsch H.T."/>
            <person name="Grewe F."/>
        </authorList>
    </citation>
    <scope>NUCLEOTIDE SEQUENCE [LARGE SCALE GENOMIC DNA]</scope>
    <source>
        <strain evidence="2 3">Grewe 0041</strain>
    </source>
</reference>
<keyword evidence="1" id="KW-0812">Transmembrane</keyword>
<accession>A0ABR4BI22</accession>
<feature type="transmembrane region" description="Helical" evidence="1">
    <location>
        <begin position="48"/>
        <end position="72"/>
    </location>
</feature>
<evidence type="ECO:0000256" key="1">
    <source>
        <dbReference type="SAM" id="Phobius"/>
    </source>
</evidence>
<organism evidence="2 3">
    <name type="scientific">Lepraria finkii</name>
    <dbReference type="NCBI Taxonomy" id="1340010"/>
    <lineage>
        <taxon>Eukaryota</taxon>
        <taxon>Fungi</taxon>
        <taxon>Dikarya</taxon>
        <taxon>Ascomycota</taxon>
        <taxon>Pezizomycotina</taxon>
        <taxon>Lecanoromycetes</taxon>
        <taxon>OSLEUM clade</taxon>
        <taxon>Lecanoromycetidae</taxon>
        <taxon>Lecanorales</taxon>
        <taxon>Lecanorineae</taxon>
        <taxon>Stereocaulaceae</taxon>
        <taxon>Lepraria</taxon>
    </lineage>
</organism>
<keyword evidence="1" id="KW-0472">Membrane</keyword>
<name>A0ABR4BI22_9LECA</name>
<dbReference type="EMBL" id="JBHFEH010000005">
    <property type="protein sequence ID" value="KAL2057472.1"/>
    <property type="molecule type" value="Genomic_DNA"/>
</dbReference>
<keyword evidence="3" id="KW-1185">Reference proteome</keyword>
<comment type="caution">
    <text evidence="2">The sequence shown here is derived from an EMBL/GenBank/DDBJ whole genome shotgun (WGS) entry which is preliminary data.</text>
</comment>
<proteinExistence type="predicted"/>
<sequence>MHQFHNLRGCTAQDVTNILDRIPKKIRGKLEHRFGAVGYGMHAVPEWAFWKVLVALAVLQLGPLVVAVRWLCGHPGDLQNGFNLSMYLVGLMNVLVVMPDIWSTYKSHRS</sequence>
<evidence type="ECO:0000313" key="3">
    <source>
        <dbReference type="Proteomes" id="UP001590951"/>
    </source>
</evidence>
<keyword evidence="1" id="KW-1133">Transmembrane helix</keyword>
<evidence type="ECO:0000313" key="2">
    <source>
        <dbReference type="EMBL" id="KAL2057472.1"/>
    </source>
</evidence>
<protein>
    <submittedName>
        <fullName evidence="2">Uncharacterized protein</fullName>
    </submittedName>
</protein>
<feature type="transmembrane region" description="Helical" evidence="1">
    <location>
        <begin position="84"/>
        <end position="105"/>
    </location>
</feature>
<dbReference type="Proteomes" id="UP001590951">
    <property type="component" value="Unassembled WGS sequence"/>
</dbReference>
<gene>
    <name evidence="2" type="ORF">ABVK25_002525</name>
</gene>